<comment type="caution">
    <text evidence="1">The sequence shown here is derived from an EMBL/GenBank/DDBJ whole genome shotgun (WGS) entry which is preliminary data.</text>
</comment>
<name>A0A934K0C7_9BACT</name>
<gene>
    <name evidence="1" type="ORF">JF886_00335</name>
</gene>
<dbReference type="AlphaFoldDB" id="A0A934K0C7"/>
<evidence type="ECO:0000313" key="2">
    <source>
        <dbReference type="Proteomes" id="UP000606991"/>
    </source>
</evidence>
<evidence type="ECO:0000313" key="1">
    <source>
        <dbReference type="EMBL" id="MBJ7593303.1"/>
    </source>
</evidence>
<dbReference type="RefSeq" id="WP_337308447.1">
    <property type="nucleotide sequence ID" value="NZ_JAEKNS010000005.1"/>
</dbReference>
<proteinExistence type="predicted"/>
<dbReference type="EMBL" id="JAEKNS010000005">
    <property type="protein sequence ID" value="MBJ7593303.1"/>
    <property type="molecule type" value="Genomic_DNA"/>
</dbReference>
<sequence length="50" mass="5248">MANKGQTNPVVDLTVVDVGGAPLVDDMHYLIDAKPGRSVYSYSCTGSFGT</sequence>
<accession>A0A934K0C7</accession>
<reference evidence="1 2" key="1">
    <citation type="submission" date="2020-10" db="EMBL/GenBank/DDBJ databases">
        <title>Ca. Dormibacterota MAGs.</title>
        <authorList>
            <person name="Montgomery K."/>
        </authorList>
    </citation>
    <scope>NUCLEOTIDE SEQUENCE [LARGE SCALE GENOMIC DNA]</scope>
    <source>
        <strain evidence="1">SC8812_S17_18</strain>
    </source>
</reference>
<dbReference type="Proteomes" id="UP000606991">
    <property type="component" value="Unassembled WGS sequence"/>
</dbReference>
<organism evidence="1 2">
    <name type="scientific">Candidatus Aeolococcus gillhamiae</name>
    <dbReference type="NCBI Taxonomy" id="3127015"/>
    <lineage>
        <taxon>Bacteria</taxon>
        <taxon>Bacillati</taxon>
        <taxon>Candidatus Dormiibacterota</taxon>
        <taxon>Candidatus Dormibacteria</taxon>
        <taxon>Candidatus Aeolococcales</taxon>
        <taxon>Candidatus Aeolococcaceae</taxon>
        <taxon>Candidatus Aeolococcus</taxon>
    </lineage>
</organism>
<protein>
    <submittedName>
        <fullName evidence="1">Uncharacterized protein</fullName>
    </submittedName>
</protein>